<dbReference type="PROSITE" id="PS50920">
    <property type="entry name" value="SOLCAR"/>
    <property type="match status" value="3"/>
</dbReference>
<evidence type="ECO:0000256" key="5">
    <source>
        <dbReference type="ARBA" id="ARBA00022737"/>
    </source>
</evidence>
<feature type="repeat" description="Solcar" evidence="8">
    <location>
        <begin position="54"/>
        <end position="126"/>
    </location>
</feature>
<keyword evidence="12" id="KW-1185">Reference proteome</keyword>
<keyword evidence="3 9" id="KW-0813">Transport</keyword>
<evidence type="ECO:0000256" key="3">
    <source>
        <dbReference type="ARBA" id="ARBA00022448"/>
    </source>
</evidence>
<dbReference type="OMA" id="IGPRTMW"/>
<proteinExistence type="inferred from homology"/>
<keyword evidence="5" id="KW-0677">Repeat</keyword>
<dbReference type="InterPro" id="IPR018108">
    <property type="entry name" value="MCP_transmembrane"/>
</dbReference>
<keyword evidence="6 10" id="KW-1133">Transmembrane helix</keyword>
<dbReference type="AlphaFoldDB" id="C1MKJ4"/>
<feature type="repeat" description="Solcar" evidence="8">
    <location>
        <begin position="134"/>
        <end position="217"/>
    </location>
</feature>
<organism evidence="12">
    <name type="scientific">Micromonas pusilla (strain CCMP1545)</name>
    <name type="common">Picoplanktonic green alga</name>
    <dbReference type="NCBI Taxonomy" id="564608"/>
    <lineage>
        <taxon>Eukaryota</taxon>
        <taxon>Viridiplantae</taxon>
        <taxon>Chlorophyta</taxon>
        <taxon>Mamiellophyceae</taxon>
        <taxon>Mamiellales</taxon>
        <taxon>Mamiellaceae</taxon>
        <taxon>Micromonas</taxon>
    </lineage>
</organism>
<keyword evidence="7 8" id="KW-0472">Membrane</keyword>
<dbReference type="Gene3D" id="1.50.40.10">
    <property type="entry name" value="Mitochondrial carrier domain"/>
    <property type="match status" value="1"/>
</dbReference>
<dbReference type="Proteomes" id="UP000001876">
    <property type="component" value="Unassembled WGS sequence"/>
</dbReference>
<evidence type="ECO:0000256" key="9">
    <source>
        <dbReference type="RuleBase" id="RU000488"/>
    </source>
</evidence>
<reference evidence="11 12" key="1">
    <citation type="journal article" date="2009" name="Science">
        <title>Green evolution and dynamic adaptations revealed by genomes of the marine picoeukaryotes Micromonas.</title>
        <authorList>
            <person name="Worden A.Z."/>
            <person name="Lee J.H."/>
            <person name="Mock T."/>
            <person name="Rouze P."/>
            <person name="Simmons M.P."/>
            <person name="Aerts A.L."/>
            <person name="Allen A.E."/>
            <person name="Cuvelier M.L."/>
            <person name="Derelle E."/>
            <person name="Everett M.V."/>
            <person name="Foulon E."/>
            <person name="Grimwood J."/>
            <person name="Gundlach H."/>
            <person name="Henrissat B."/>
            <person name="Napoli C."/>
            <person name="McDonald S.M."/>
            <person name="Parker M.S."/>
            <person name="Rombauts S."/>
            <person name="Salamov A."/>
            <person name="Von Dassow P."/>
            <person name="Badger J.H."/>
            <person name="Coutinho P.M."/>
            <person name="Demir E."/>
            <person name="Dubchak I."/>
            <person name="Gentemann C."/>
            <person name="Eikrem W."/>
            <person name="Gready J.E."/>
            <person name="John U."/>
            <person name="Lanier W."/>
            <person name="Lindquist E.A."/>
            <person name="Lucas S."/>
            <person name="Mayer K.F."/>
            <person name="Moreau H."/>
            <person name="Not F."/>
            <person name="Otillar R."/>
            <person name="Panaud O."/>
            <person name="Pangilinan J."/>
            <person name="Paulsen I."/>
            <person name="Piegu B."/>
            <person name="Poliakov A."/>
            <person name="Robbens S."/>
            <person name="Schmutz J."/>
            <person name="Toulza E."/>
            <person name="Wyss T."/>
            <person name="Zelensky A."/>
            <person name="Zhou K."/>
            <person name="Armbrust E.V."/>
            <person name="Bhattacharya D."/>
            <person name="Goodenough U.W."/>
            <person name="Van de Peer Y."/>
            <person name="Grigoriev I.V."/>
        </authorList>
    </citation>
    <scope>NUCLEOTIDE SEQUENCE [LARGE SCALE GENOMIC DNA]</scope>
    <source>
        <strain evidence="11 12">CCMP1545</strain>
    </source>
</reference>
<evidence type="ECO:0000256" key="7">
    <source>
        <dbReference type="ARBA" id="ARBA00023136"/>
    </source>
</evidence>
<dbReference type="GO" id="GO:0016020">
    <property type="term" value="C:membrane"/>
    <property type="evidence" value="ECO:0007669"/>
    <property type="project" value="UniProtKB-SubCell"/>
</dbReference>
<dbReference type="GeneID" id="9681343"/>
<gene>
    <name evidence="11" type="ORF">MICPUCDRAFT_55363</name>
</gene>
<comment type="subcellular location">
    <subcellularLocation>
        <location evidence="1">Membrane</location>
        <topology evidence="1">Multi-pass membrane protein</topology>
    </subcellularLocation>
</comment>
<dbReference type="SUPFAM" id="SSF103506">
    <property type="entry name" value="Mitochondrial carrier"/>
    <property type="match status" value="1"/>
</dbReference>
<dbReference type="OrthoDB" id="276989at2759"/>
<protein>
    <submittedName>
        <fullName evidence="11">Mitochondrial carrier family</fullName>
    </submittedName>
</protein>
<accession>C1MKJ4</accession>
<comment type="similarity">
    <text evidence="2 9">Belongs to the mitochondrial carrier (TC 2.A.29) family.</text>
</comment>
<name>C1MKJ4_MICPC</name>
<evidence type="ECO:0000313" key="12">
    <source>
        <dbReference type="Proteomes" id="UP000001876"/>
    </source>
</evidence>
<evidence type="ECO:0000256" key="2">
    <source>
        <dbReference type="ARBA" id="ARBA00006375"/>
    </source>
</evidence>
<dbReference type="Pfam" id="PF00153">
    <property type="entry name" value="Mito_carr"/>
    <property type="match status" value="4"/>
</dbReference>
<feature type="transmembrane region" description="Helical" evidence="10">
    <location>
        <begin position="138"/>
        <end position="155"/>
    </location>
</feature>
<evidence type="ECO:0000256" key="1">
    <source>
        <dbReference type="ARBA" id="ARBA00004141"/>
    </source>
</evidence>
<keyword evidence="4 8" id="KW-0812">Transmembrane</keyword>
<dbReference type="EMBL" id="GG663736">
    <property type="protein sequence ID" value="EEH59771.1"/>
    <property type="molecule type" value="Genomic_DNA"/>
</dbReference>
<evidence type="ECO:0000256" key="6">
    <source>
        <dbReference type="ARBA" id="ARBA00022989"/>
    </source>
</evidence>
<dbReference type="PANTHER" id="PTHR45667">
    <property type="entry name" value="S-ADENOSYLMETHIONINE MITOCHONDRIAL CARRIER PROTEIN"/>
    <property type="match status" value="1"/>
</dbReference>
<dbReference type="eggNOG" id="KOG0768">
    <property type="taxonomic scope" value="Eukaryota"/>
</dbReference>
<dbReference type="RefSeq" id="XP_003056395.1">
    <property type="nucleotide sequence ID" value="XM_003056349.1"/>
</dbReference>
<dbReference type="KEGG" id="mpp:MICPUCDRAFT_55363"/>
<feature type="transmembrane region" description="Helical" evidence="10">
    <location>
        <begin position="98"/>
        <end position="118"/>
    </location>
</feature>
<evidence type="ECO:0000313" key="11">
    <source>
        <dbReference type="EMBL" id="EEH59771.1"/>
    </source>
</evidence>
<dbReference type="InterPro" id="IPR023395">
    <property type="entry name" value="MCP_dom_sf"/>
</dbReference>
<sequence>MYFRRYVKSCTRACLFSIELEKLQLTALYLENDPAECQKQPTFLSSNGLDMESGEILRHMLSGAFAGVVVEAALYPLDTIKTRLQVAKGGVRVSWKSLYRGLGNNLLGVVPASAIFFAVYEPLKYSLLREGDLPKSGAHLLAASSGGLAASLIRVPTEVIKTRMQAGHFIDARSAAWCIVTKEGFLSGLFAGFGSFLLRDLPFDAIEFTSYEYLKLSWKSITKENELKQHEAAVFGAFAGMLTGAVTTPLDVVKARLMTQGGRISRTSTKKERCQSFGTSRYSGISDCFSRVVSEEGWRALFKGVGPRVTWIGVGGGIFFFTLETSRRCLEQICR</sequence>
<evidence type="ECO:0000256" key="4">
    <source>
        <dbReference type="ARBA" id="ARBA00022692"/>
    </source>
</evidence>
<feature type="repeat" description="Solcar" evidence="8">
    <location>
        <begin position="227"/>
        <end position="329"/>
    </location>
</feature>
<evidence type="ECO:0000256" key="10">
    <source>
        <dbReference type="SAM" id="Phobius"/>
    </source>
</evidence>
<evidence type="ECO:0000256" key="8">
    <source>
        <dbReference type="PROSITE-ProRule" id="PRU00282"/>
    </source>
</evidence>